<evidence type="ECO:0000256" key="1">
    <source>
        <dbReference type="ARBA" id="ARBA00005568"/>
    </source>
</evidence>
<dbReference type="Pfam" id="PF03328">
    <property type="entry name" value="HpcH_HpaI"/>
    <property type="match status" value="1"/>
</dbReference>
<dbReference type="InterPro" id="IPR040442">
    <property type="entry name" value="Pyrv_kinase-like_dom_sf"/>
</dbReference>
<evidence type="ECO:0000256" key="3">
    <source>
        <dbReference type="ARBA" id="ARBA00023239"/>
    </source>
</evidence>
<organism evidence="5 6">
    <name type="scientific">Musicola paradisiaca (strain Ech703)</name>
    <name type="common">Dickeya paradisiaca</name>
    <name type="synonym">Dickeya dadantii</name>
    <dbReference type="NCBI Taxonomy" id="579405"/>
    <lineage>
        <taxon>Bacteria</taxon>
        <taxon>Pseudomonadati</taxon>
        <taxon>Pseudomonadota</taxon>
        <taxon>Gammaproteobacteria</taxon>
        <taxon>Enterobacterales</taxon>
        <taxon>Pectobacteriaceae</taxon>
        <taxon>Musicola</taxon>
    </lineage>
</organism>
<keyword evidence="3" id="KW-0456">Lyase</keyword>
<feature type="domain" description="HpcH/HpaI aldolase/citrate lyase" evidence="4">
    <location>
        <begin position="25"/>
        <end position="208"/>
    </location>
</feature>
<sequence length="254" mass="27769">MLSTHLNRPLLGPQSAFGILNSVPHPMLVEMIACAGYDFVLLDMEHQPHDETLLQHCIAVAQAQGCSPLVRIPGPDRKLIGRVLDLGANGIVIPQTESAEQVLAVRDAMRFPPAGRRGMTGGPVTGFGTLPLPEYIARANSELLLIPMIESAAGIREIDNILAVEGVSLVMEGALDLALDLGLGPTPHHPDVEARLRHLAARCQRAGIPFCANPRTPEQQEYWRQAGIRLWLCGEDRGFLFRTLRQRLHDVKPS</sequence>
<dbReference type="InterPro" id="IPR005000">
    <property type="entry name" value="Aldolase/citrate-lyase_domain"/>
</dbReference>
<dbReference type="InterPro" id="IPR015813">
    <property type="entry name" value="Pyrv/PenolPyrv_kinase-like_dom"/>
</dbReference>
<evidence type="ECO:0000259" key="4">
    <source>
        <dbReference type="Pfam" id="PF03328"/>
    </source>
</evidence>
<evidence type="ECO:0000313" key="6">
    <source>
        <dbReference type="Proteomes" id="UP000002734"/>
    </source>
</evidence>
<dbReference type="GO" id="GO:0046872">
    <property type="term" value="F:metal ion binding"/>
    <property type="evidence" value="ECO:0007669"/>
    <property type="project" value="UniProtKB-KW"/>
</dbReference>
<dbReference type="eggNOG" id="COG3836">
    <property type="taxonomic scope" value="Bacteria"/>
</dbReference>
<dbReference type="GO" id="GO:0016832">
    <property type="term" value="F:aldehyde-lyase activity"/>
    <property type="evidence" value="ECO:0007669"/>
    <property type="project" value="TreeGrafter"/>
</dbReference>
<evidence type="ECO:0000256" key="2">
    <source>
        <dbReference type="ARBA" id="ARBA00022723"/>
    </source>
</evidence>
<dbReference type="Proteomes" id="UP000002734">
    <property type="component" value="Chromosome"/>
</dbReference>
<keyword evidence="2" id="KW-0479">Metal-binding</keyword>
<dbReference type="STRING" id="579405.Dd703_3135"/>
<dbReference type="EMBL" id="CP001654">
    <property type="protein sequence ID" value="ACS86899.1"/>
    <property type="molecule type" value="Genomic_DNA"/>
</dbReference>
<dbReference type="SUPFAM" id="SSF51621">
    <property type="entry name" value="Phosphoenolpyruvate/pyruvate domain"/>
    <property type="match status" value="1"/>
</dbReference>
<dbReference type="AlphaFoldDB" id="C6CCQ6"/>
<protein>
    <submittedName>
        <fullName evidence="5">HpcH/HpaI aldolase</fullName>
    </submittedName>
</protein>
<dbReference type="InterPro" id="IPR050251">
    <property type="entry name" value="HpcH-HpaI_aldolase"/>
</dbReference>
<dbReference type="Gene3D" id="3.20.20.60">
    <property type="entry name" value="Phosphoenolpyruvate-binding domains"/>
    <property type="match status" value="1"/>
</dbReference>
<reference evidence="5" key="1">
    <citation type="submission" date="2009-06" db="EMBL/GenBank/DDBJ databases">
        <title>Complete sequence of Dickeya dadantii Ech703.</title>
        <authorList>
            <consortium name="US DOE Joint Genome Institute"/>
            <person name="Lucas S."/>
            <person name="Copeland A."/>
            <person name="Lapidus A."/>
            <person name="Glavina del Rio T."/>
            <person name="Dalin E."/>
            <person name="Tice H."/>
            <person name="Bruce D."/>
            <person name="Goodwin L."/>
            <person name="Pitluck S."/>
            <person name="Chertkov O."/>
            <person name="Brettin T."/>
            <person name="Detter J.C."/>
            <person name="Han C."/>
            <person name="Larimer F."/>
            <person name="Land M."/>
            <person name="Hauser L."/>
            <person name="Kyrpides N."/>
            <person name="Mikhailova N."/>
            <person name="Balakrishnan V."/>
            <person name="Glasner J."/>
            <person name="Perna N.T."/>
        </authorList>
    </citation>
    <scope>NUCLEOTIDE SEQUENCE [LARGE SCALE GENOMIC DNA]</scope>
    <source>
        <strain evidence="5">Ech703</strain>
    </source>
</reference>
<dbReference type="PANTHER" id="PTHR30502:SF0">
    <property type="entry name" value="PHOSPHOENOLPYRUVATE CARBOXYLASE FAMILY PROTEIN"/>
    <property type="match status" value="1"/>
</dbReference>
<comment type="similarity">
    <text evidence="1">Belongs to the HpcH/HpaI aldolase family.</text>
</comment>
<accession>C6CCQ6</accession>
<dbReference type="RefSeq" id="WP_015854799.1">
    <property type="nucleotide sequence ID" value="NC_012880.1"/>
</dbReference>
<dbReference type="HOGENOM" id="CLU_059964_4_1_6"/>
<gene>
    <name evidence="5" type="ordered locus">Dd703_3135</name>
</gene>
<proteinExistence type="inferred from homology"/>
<name>C6CCQ6_MUSP7</name>
<dbReference type="PANTHER" id="PTHR30502">
    <property type="entry name" value="2-KETO-3-DEOXY-L-RHAMNONATE ALDOLASE"/>
    <property type="match status" value="1"/>
</dbReference>
<dbReference type="GO" id="GO:0005737">
    <property type="term" value="C:cytoplasm"/>
    <property type="evidence" value="ECO:0007669"/>
    <property type="project" value="TreeGrafter"/>
</dbReference>
<dbReference type="KEGG" id="dda:Dd703_3135"/>
<evidence type="ECO:0000313" key="5">
    <source>
        <dbReference type="EMBL" id="ACS86899.1"/>
    </source>
</evidence>
<keyword evidence="6" id="KW-1185">Reference proteome</keyword>